<sequence>MIEVNELTFAFKGSKNTFENVSFTLEDGEILCVLGPNGVGKTTLLKTIAGLYQPVSGTCRIGRVGNREPRLAYVPQAKRVHFSYSVLDFVSFGCPLRGRMMASPGSKDIEKSSQMLADLSASYLETKDINQISGGELQMCYIAKALVSEPDVVVLDEPESNLDFNNQARIIRLLRQLSREKNVTVILNTHFINHANSIADKCLLMSRKGYFYGDKKTALDEDFLTEYFHVPVKRCHFEHRGVQEESFVIAAP</sequence>
<evidence type="ECO:0000256" key="3">
    <source>
        <dbReference type="ARBA" id="ARBA00022741"/>
    </source>
</evidence>
<keyword evidence="4 7" id="KW-0067">ATP-binding</keyword>
<comment type="caution">
    <text evidence="7">The sequence shown here is derived from an EMBL/GenBank/DDBJ whole genome shotgun (WGS) entry which is preliminary data.</text>
</comment>
<gene>
    <name evidence="6" type="ORF">C7387_1163</name>
    <name evidence="7" type="ORF">NCTC11967_01080</name>
</gene>
<accession>A0AB38FT19</accession>
<dbReference type="PROSITE" id="PS50893">
    <property type="entry name" value="ABC_TRANSPORTER_2"/>
    <property type="match status" value="1"/>
</dbReference>
<dbReference type="GeneID" id="66903219"/>
<dbReference type="SUPFAM" id="SSF52540">
    <property type="entry name" value="P-loop containing nucleoside triphosphate hydrolases"/>
    <property type="match status" value="1"/>
</dbReference>
<dbReference type="Pfam" id="PF00005">
    <property type="entry name" value="ABC_tran"/>
    <property type="match status" value="1"/>
</dbReference>
<dbReference type="Proteomes" id="UP000251313">
    <property type="component" value="Unassembled WGS sequence"/>
</dbReference>
<comment type="similarity">
    <text evidence="1">Belongs to the ABC transporter superfamily.</text>
</comment>
<dbReference type="PANTHER" id="PTHR42734">
    <property type="entry name" value="METAL TRANSPORT SYSTEM ATP-BINDING PROTEIN TM_0124-RELATED"/>
    <property type="match status" value="1"/>
</dbReference>
<dbReference type="Gene3D" id="3.40.50.300">
    <property type="entry name" value="P-loop containing nucleotide triphosphate hydrolases"/>
    <property type="match status" value="1"/>
</dbReference>
<proteinExistence type="inferred from homology"/>
<keyword evidence="3" id="KW-0547">Nucleotide-binding</keyword>
<organism evidence="7 8">
    <name type="scientific">Yokenella regensburgei</name>
    <dbReference type="NCBI Taxonomy" id="158877"/>
    <lineage>
        <taxon>Bacteria</taxon>
        <taxon>Pseudomonadati</taxon>
        <taxon>Pseudomonadota</taxon>
        <taxon>Gammaproteobacteria</taxon>
        <taxon>Enterobacterales</taxon>
        <taxon>Enterobacteriaceae</taxon>
        <taxon>Yokenella</taxon>
    </lineage>
</organism>
<evidence type="ECO:0000256" key="1">
    <source>
        <dbReference type="ARBA" id="ARBA00005417"/>
    </source>
</evidence>
<dbReference type="EMBL" id="RBIZ01000003">
    <property type="protein sequence ID" value="RKR64465.1"/>
    <property type="molecule type" value="Genomic_DNA"/>
</dbReference>
<dbReference type="GO" id="GO:0005524">
    <property type="term" value="F:ATP binding"/>
    <property type="evidence" value="ECO:0007669"/>
    <property type="project" value="UniProtKB-KW"/>
</dbReference>
<evidence type="ECO:0000256" key="2">
    <source>
        <dbReference type="ARBA" id="ARBA00022448"/>
    </source>
</evidence>
<evidence type="ECO:0000259" key="5">
    <source>
        <dbReference type="PROSITE" id="PS50893"/>
    </source>
</evidence>
<reference evidence="7 8" key="1">
    <citation type="submission" date="2018-06" db="EMBL/GenBank/DDBJ databases">
        <authorList>
            <consortium name="Pathogen Informatics"/>
            <person name="Doyle S."/>
        </authorList>
    </citation>
    <scope>NUCLEOTIDE SEQUENCE [LARGE SCALE GENOMIC DNA]</scope>
    <source>
        <strain evidence="7 8">NCTC11967</strain>
    </source>
</reference>
<evidence type="ECO:0000313" key="6">
    <source>
        <dbReference type="EMBL" id="RKR64465.1"/>
    </source>
</evidence>
<reference evidence="6 9" key="2">
    <citation type="submission" date="2018-10" db="EMBL/GenBank/DDBJ databases">
        <title>Genomic Encyclopedia of Type Strains, Phase IV (KMG-IV): sequencing the most valuable type-strain genomes for metagenomic binning, comparative biology and taxonomic classification.</title>
        <authorList>
            <person name="Goeker M."/>
        </authorList>
    </citation>
    <scope>NUCLEOTIDE SEQUENCE [LARGE SCALE GENOMIC DNA]</scope>
    <source>
        <strain evidence="6 9">DSM 5079</strain>
    </source>
</reference>
<dbReference type="InterPro" id="IPR027417">
    <property type="entry name" value="P-loop_NTPase"/>
</dbReference>
<evidence type="ECO:0000313" key="7">
    <source>
        <dbReference type="EMBL" id="SQA61135.1"/>
    </source>
</evidence>
<dbReference type="InterPro" id="IPR003439">
    <property type="entry name" value="ABC_transporter-like_ATP-bd"/>
</dbReference>
<dbReference type="GO" id="GO:0016887">
    <property type="term" value="F:ATP hydrolysis activity"/>
    <property type="evidence" value="ECO:0007669"/>
    <property type="project" value="InterPro"/>
</dbReference>
<evidence type="ECO:0000256" key="4">
    <source>
        <dbReference type="ARBA" id="ARBA00022840"/>
    </source>
</evidence>
<evidence type="ECO:0000313" key="8">
    <source>
        <dbReference type="Proteomes" id="UP000251313"/>
    </source>
</evidence>
<dbReference type="InterPro" id="IPR050153">
    <property type="entry name" value="Metal_Ion_Import_ABC"/>
</dbReference>
<dbReference type="InterPro" id="IPR003593">
    <property type="entry name" value="AAA+_ATPase"/>
</dbReference>
<name>A0AB38FT19_9ENTR</name>
<dbReference type="RefSeq" id="WP_006820050.1">
    <property type="nucleotide sequence ID" value="NZ_CABKQJ010000016.1"/>
</dbReference>
<dbReference type="Proteomes" id="UP000267341">
    <property type="component" value="Unassembled WGS sequence"/>
</dbReference>
<protein>
    <submittedName>
        <fullName evidence="6">Iron complex transport system ATP-binding protein</fullName>
    </submittedName>
    <submittedName>
        <fullName evidence="7">Uncharacterized ABC transporter ATP-binding protein HI_1470</fullName>
    </submittedName>
</protein>
<dbReference type="EMBL" id="UAVL01000001">
    <property type="protein sequence ID" value="SQA61135.1"/>
    <property type="molecule type" value="Genomic_DNA"/>
</dbReference>
<evidence type="ECO:0000313" key="9">
    <source>
        <dbReference type="Proteomes" id="UP000267341"/>
    </source>
</evidence>
<feature type="domain" description="ABC transporter" evidence="5">
    <location>
        <begin position="2"/>
        <end position="232"/>
    </location>
</feature>
<dbReference type="SMART" id="SM00382">
    <property type="entry name" value="AAA"/>
    <property type="match status" value="1"/>
</dbReference>
<keyword evidence="2" id="KW-0813">Transport</keyword>
<keyword evidence="9" id="KW-1185">Reference proteome</keyword>
<dbReference type="AlphaFoldDB" id="A0AB38FT19"/>
<dbReference type="PANTHER" id="PTHR42734:SF6">
    <property type="entry name" value="MOLYBDATE IMPORT ATP-BINDING PROTEIN MOLC"/>
    <property type="match status" value="1"/>
</dbReference>